<comment type="caution">
    <text evidence="13">The sequence shown here is derived from an EMBL/GenBank/DDBJ whole genome shotgun (WGS) entry which is preliminary data.</text>
</comment>
<keyword evidence="8" id="KW-0456">Lyase</keyword>
<dbReference type="Gene3D" id="3.40.640.10">
    <property type="entry name" value="Type I PLP-dependent aspartate aminotransferase-like (Major domain)"/>
    <property type="match status" value="1"/>
</dbReference>
<keyword evidence="7 10" id="KW-0663">Pyridoxal phosphate</keyword>
<evidence type="ECO:0000256" key="6">
    <source>
        <dbReference type="ARBA" id="ARBA00022793"/>
    </source>
</evidence>
<keyword evidence="5" id="KW-0127">Catecholamine biosynthesis</keyword>
<feature type="transmembrane region" description="Helical" evidence="12">
    <location>
        <begin position="855"/>
        <end position="888"/>
    </location>
</feature>
<evidence type="ECO:0000313" key="13">
    <source>
        <dbReference type="EMBL" id="GFG28433.1"/>
    </source>
</evidence>
<dbReference type="PANTHER" id="PTHR11999:SF68">
    <property type="entry name" value="HISTIDINE DECARBOXYLASE"/>
    <property type="match status" value="1"/>
</dbReference>
<keyword evidence="6" id="KW-0210">Decarboxylase</keyword>
<dbReference type="Pfam" id="PF00282">
    <property type="entry name" value="Pyridoxal_deC"/>
    <property type="match status" value="1"/>
</dbReference>
<dbReference type="GO" id="GO:0001694">
    <property type="term" value="P:histamine biosynthetic process"/>
    <property type="evidence" value="ECO:0007669"/>
    <property type="project" value="TreeGrafter"/>
</dbReference>
<dbReference type="InterPro" id="IPR015424">
    <property type="entry name" value="PyrdxlP-dep_Trfase"/>
</dbReference>
<proteinExistence type="inferred from homology"/>
<feature type="modified residue" description="N6-(pyridoxal phosphate)lysine" evidence="10">
    <location>
        <position position="336"/>
    </location>
</feature>
<dbReference type="InterPro" id="IPR015421">
    <property type="entry name" value="PyrdxlP-dep_Trfase_major"/>
</dbReference>
<evidence type="ECO:0000256" key="10">
    <source>
        <dbReference type="PIRSR" id="PIRSR602129-50"/>
    </source>
</evidence>
<dbReference type="GO" id="GO:0030170">
    <property type="term" value="F:pyridoxal phosphate binding"/>
    <property type="evidence" value="ECO:0007669"/>
    <property type="project" value="InterPro"/>
</dbReference>
<dbReference type="InterPro" id="IPR021115">
    <property type="entry name" value="Pyridoxal-P_BS"/>
</dbReference>
<evidence type="ECO:0000256" key="8">
    <source>
        <dbReference type="ARBA" id="ARBA00023239"/>
    </source>
</evidence>
<protein>
    <recommendedName>
        <fullName evidence="9">Histidine decarboxylase</fullName>
        <ecNumber evidence="4">4.1.1.22</ecNumber>
    </recommendedName>
</protein>
<comment type="similarity">
    <text evidence="2">Belongs to the group II decarboxylase family.</text>
</comment>
<evidence type="ECO:0000256" key="3">
    <source>
        <dbReference type="ARBA" id="ARBA00011738"/>
    </source>
</evidence>
<name>A0A6L2P876_COPFO</name>
<comment type="subunit">
    <text evidence="3">Homodimer.</text>
</comment>
<accession>A0A6L2P876</accession>
<evidence type="ECO:0000256" key="4">
    <source>
        <dbReference type="ARBA" id="ARBA00012320"/>
    </source>
</evidence>
<dbReference type="PANTHER" id="PTHR11999">
    <property type="entry name" value="GROUP II PYRIDOXAL-5-PHOSPHATE DECARBOXYLASE"/>
    <property type="match status" value="1"/>
</dbReference>
<sequence>MQYPKWSGILESYKMAKSRNRIIPNKNVVAHQIQATVYIPTGKEMVDYIADYLEHIRERRVYPAVAPGYLRQLVPESAPLEPEPWDNIIADVERVVMPGVTHWQSPYMHAYFPALNSFPSLLGDMLADAINCLGFTWASSPACTELETVVMNWLGKMIGLPEEFLHTRVTSTGGGAIQTTASEATFVCLLAGRTEAIRRYREQDEDLEDAEINSRLVAYCSDQAHSSVEKAGLIGLVKMRYIESDKSLSLRGDRLLEAIAKDKDKGLIPFFLCATLGTTGACSFDNLQELGPICKAENMWLHVDAAYAGTAFICPEFRHWLNGIHYVDSIAFNPSKWMMVHFDCTAMWVKNSGALHRTFNVEPLYLQHENSGLAIDYMHWQIPLSKRFRALKLWFVIRSFGIKGLQKHIREGVRLAQKFEALVLADQRFEIPAPRHLGMVVFRLRGENHLTERLLKRLNARGNVHCVPAALKGSYVIRFTVTSQRTTGDDIMRDWAEIRTVASQVLREEQQPTAAMRARVPLAETRERNANFGSSLLLANSPMSPKIVNGSFAAIFDNGDNVLEEFARTFSRFRLEVKDSPAMRRRIRGILMTGKQFSLDSRMDLVQGIMSHGGVRHTSEPTSALPLMKEDSVEGVDSDMPSECERNSESTPVARIRSLSVDEPRDAIENHVDTKNKFSNCKDSTMAVSQQRSGPGRFCRKCGHDLRLSVRSLEASATPPMRHQLPVFSSSPLILSCCWDYACVPSNSVTSSSVGQYVQRYAAPYRESPSYGVQTGYEGYLIPAPPPDTDSDEEGGLLNFLTDLGEHLGGLGGKKEEGLDGSEDNEGNSLFSARPLLLLPLLHKLALPLKLLAKLGLWLLAPLSLVLLGGALTVGVCVFTPICTLKLVGFGFTRDSVRTFINQDRLASLSTFVTDAINKYQQLQKTSNKKEIRRFSAKDNTNSTLEQKTPKTQVRAETKTRKK</sequence>
<evidence type="ECO:0000256" key="9">
    <source>
        <dbReference type="ARBA" id="ARBA00039946"/>
    </source>
</evidence>
<keyword evidence="12" id="KW-0472">Membrane</keyword>
<dbReference type="CDD" id="cd06450">
    <property type="entry name" value="DOPA_deC_like"/>
    <property type="match status" value="1"/>
</dbReference>
<dbReference type="GO" id="GO:0006548">
    <property type="term" value="P:L-histidine catabolic process"/>
    <property type="evidence" value="ECO:0007669"/>
    <property type="project" value="TreeGrafter"/>
</dbReference>
<dbReference type="InterPro" id="IPR010977">
    <property type="entry name" value="Aromatic_deC"/>
</dbReference>
<feature type="compositionally biased region" description="Basic and acidic residues" evidence="11">
    <location>
        <begin position="954"/>
        <end position="963"/>
    </location>
</feature>
<dbReference type="FunCoup" id="A0A6L2P876">
    <property type="interactions" value="91"/>
</dbReference>
<dbReference type="FunFam" id="3.90.1150.10:FF:000018">
    <property type="entry name" value="Histidine decarboxylase"/>
    <property type="match status" value="1"/>
</dbReference>
<evidence type="ECO:0000256" key="5">
    <source>
        <dbReference type="ARBA" id="ARBA00022584"/>
    </source>
</evidence>
<gene>
    <name evidence="13" type="ORF">Cfor_12640</name>
</gene>
<dbReference type="GO" id="GO:0004398">
    <property type="term" value="F:histidine decarboxylase activity"/>
    <property type="evidence" value="ECO:0007669"/>
    <property type="project" value="UniProtKB-EC"/>
</dbReference>
<dbReference type="AlphaFoldDB" id="A0A6L2P876"/>
<dbReference type="EC" id="4.1.1.22" evidence="4"/>
<dbReference type="InParanoid" id="A0A6L2P876"/>
<organism evidence="13 14">
    <name type="scientific">Coptotermes formosanus</name>
    <name type="common">Formosan subterranean termite</name>
    <dbReference type="NCBI Taxonomy" id="36987"/>
    <lineage>
        <taxon>Eukaryota</taxon>
        <taxon>Metazoa</taxon>
        <taxon>Ecdysozoa</taxon>
        <taxon>Arthropoda</taxon>
        <taxon>Hexapoda</taxon>
        <taxon>Insecta</taxon>
        <taxon>Pterygota</taxon>
        <taxon>Neoptera</taxon>
        <taxon>Polyneoptera</taxon>
        <taxon>Dictyoptera</taxon>
        <taxon>Blattodea</taxon>
        <taxon>Blattoidea</taxon>
        <taxon>Termitoidae</taxon>
        <taxon>Rhinotermitidae</taxon>
        <taxon>Coptotermes</taxon>
    </lineage>
</organism>
<feature type="compositionally biased region" description="Polar residues" evidence="11">
    <location>
        <begin position="938"/>
        <end position="952"/>
    </location>
</feature>
<dbReference type="Gene3D" id="1.20.1340.10">
    <property type="entry name" value="dopa decarboxylase, N-terminal domain"/>
    <property type="match status" value="1"/>
</dbReference>
<dbReference type="SUPFAM" id="SSF53383">
    <property type="entry name" value="PLP-dependent transferases"/>
    <property type="match status" value="1"/>
</dbReference>
<dbReference type="FunFam" id="3.40.640.10:FF:000025">
    <property type="entry name" value="Histidine decarboxylase"/>
    <property type="match status" value="1"/>
</dbReference>
<keyword evidence="12" id="KW-1133">Transmembrane helix</keyword>
<dbReference type="FunFam" id="1.20.1340.10:FF:000001">
    <property type="entry name" value="Histidine decarboxylase"/>
    <property type="match status" value="1"/>
</dbReference>
<keyword evidence="12" id="KW-0812">Transmembrane</keyword>
<evidence type="ECO:0000256" key="12">
    <source>
        <dbReference type="SAM" id="Phobius"/>
    </source>
</evidence>
<dbReference type="GO" id="GO:0005737">
    <property type="term" value="C:cytoplasm"/>
    <property type="evidence" value="ECO:0007669"/>
    <property type="project" value="TreeGrafter"/>
</dbReference>
<dbReference type="Gene3D" id="3.90.1150.10">
    <property type="entry name" value="Aspartate Aminotransferase, domain 1"/>
    <property type="match status" value="1"/>
</dbReference>
<dbReference type="InterPro" id="IPR002129">
    <property type="entry name" value="PyrdxlP-dep_de-COase"/>
</dbReference>
<evidence type="ECO:0000256" key="2">
    <source>
        <dbReference type="ARBA" id="ARBA00009533"/>
    </source>
</evidence>
<dbReference type="GO" id="GO:0042423">
    <property type="term" value="P:catecholamine biosynthetic process"/>
    <property type="evidence" value="ECO:0007669"/>
    <property type="project" value="UniProtKB-KW"/>
</dbReference>
<dbReference type="OrthoDB" id="639767at2759"/>
<dbReference type="Proteomes" id="UP000502823">
    <property type="component" value="Unassembled WGS sequence"/>
</dbReference>
<dbReference type="PROSITE" id="PS00392">
    <property type="entry name" value="DDC_GAD_HDC_YDC"/>
    <property type="match status" value="1"/>
</dbReference>
<dbReference type="EMBL" id="BLKM01000068">
    <property type="protein sequence ID" value="GFG28433.1"/>
    <property type="molecule type" value="Genomic_DNA"/>
</dbReference>
<keyword evidence="14" id="KW-1185">Reference proteome</keyword>
<dbReference type="InterPro" id="IPR015422">
    <property type="entry name" value="PyrdxlP-dep_Trfase_small"/>
</dbReference>
<evidence type="ECO:0000313" key="14">
    <source>
        <dbReference type="Proteomes" id="UP000502823"/>
    </source>
</evidence>
<comment type="cofactor">
    <cofactor evidence="1 10">
        <name>pyridoxal 5'-phosphate</name>
        <dbReference type="ChEBI" id="CHEBI:597326"/>
    </cofactor>
</comment>
<evidence type="ECO:0000256" key="7">
    <source>
        <dbReference type="ARBA" id="ARBA00022898"/>
    </source>
</evidence>
<evidence type="ECO:0000256" key="1">
    <source>
        <dbReference type="ARBA" id="ARBA00001933"/>
    </source>
</evidence>
<reference evidence="14" key="1">
    <citation type="submission" date="2020-01" db="EMBL/GenBank/DDBJ databases">
        <title>Draft genome sequence of the Termite Coptotermes fromosanus.</title>
        <authorList>
            <person name="Itakura S."/>
            <person name="Yosikawa Y."/>
            <person name="Umezawa K."/>
        </authorList>
    </citation>
    <scope>NUCLEOTIDE SEQUENCE [LARGE SCALE GENOMIC DNA]</scope>
</reference>
<feature type="region of interest" description="Disordered" evidence="11">
    <location>
        <begin position="934"/>
        <end position="963"/>
    </location>
</feature>
<dbReference type="PRINTS" id="PR00800">
    <property type="entry name" value="YHDCRBOXLASE"/>
</dbReference>
<evidence type="ECO:0000256" key="11">
    <source>
        <dbReference type="SAM" id="MobiDB-lite"/>
    </source>
</evidence>